<dbReference type="PANTHER" id="PTHR43811">
    <property type="entry name" value="FKBP-TYPE PEPTIDYL-PROLYL CIS-TRANS ISOMERASE FKPA"/>
    <property type="match status" value="1"/>
</dbReference>
<dbReference type="SUPFAM" id="SSF54534">
    <property type="entry name" value="FKBP-like"/>
    <property type="match status" value="1"/>
</dbReference>
<feature type="compositionally biased region" description="Low complexity" evidence="9">
    <location>
        <begin position="283"/>
        <end position="293"/>
    </location>
</feature>
<dbReference type="PIRSF" id="PIRSF001473">
    <property type="entry name" value="FK506-bp_FPR3"/>
    <property type="match status" value="1"/>
</dbReference>
<dbReference type="Gene3D" id="2.60.120.340">
    <property type="entry name" value="Nucleoplasmin core domain"/>
    <property type="match status" value="1"/>
</dbReference>
<evidence type="ECO:0000313" key="12">
    <source>
        <dbReference type="Proteomes" id="UP000799640"/>
    </source>
</evidence>
<dbReference type="InterPro" id="IPR041232">
    <property type="entry name" value="NPL"/>
</dbReference>
<sequence length="484" mass="52465">MSSQPVAVYGLEVPAGDIMIQANPANFPATFRITMAAIDPTAEVEDAGDMPIRSTLKLVRLPFGDDEEDSDDDDDDISSIERRLGLESDESEEETNGGPSDPAKSRKARALALLEALKKENDMDVDEEANGVNGDKGKAKASDEEESDDETDYGSEDLDEMEEFVICTLDPKLHCQQPIDIVINKGEPCYFKVTGTHTVYLTGNFTEHPDDTDDEDDEEGDDSMLGYEEDDEELSELDSEDDVLDGLSNRIMEIDSEEEKEAPKLVKSKGKRAAEDSEDEALAPKAAEAAPTEKLSKKQKKKLKNNEGQAVAADKPEEKKTDAKKAKAKDAAKDSPANSKKVQFAEKLEQGPTPTKGDKAADKAKPAEKGNKAKATRVVNGVTIEDRKTGSGQQAKKGDKIGMRYVGKLKDGKVFDSNTRGDPFKFKLGTGEVIKGWDIGVAGMAVGGERRIVVPAQLAYGKKAMPGLPANSELTFDLKLLSIN</sequence>
<dbReference type="GO" id="GO:0003755">
    <property type="term" value="F:peptidyl-prolyl cis-trans isomerase activity"/>
    <property type="evidence" value="ECO:0007669"/>
    <property type="project" value="UniProtKB-KW"/>
</dbReference>
<comment type="function">
    <text evidence="2">PPIase that acts as a histone chaperone. Histone proline isomerase that increases the rate of cis-trans isomerization at prolines on the histone H3 N-terminal tail. Proline isomerization influences H3 methylation thereby regulating gene expression.</text>
</comment>
<dbReference type="InterPro" id="IPR023566">
    <property type="entry name" value="PPIase_Fpr3/Fpr4-like"/>
</dbReference>
<feature type="compositionally biased region" description="Acidic residues" evidence="9">
    <location>
        <begin position="64"/>
        <end position="78"/>
    </location>
</feature>
<dbReference type="InterPro" id="IPR046357">
    <property type="entry name" value="PPIase_dom_sf"/>
</dbReference>
<comment type="subunit">
    <text evidence="4">Binds to histones H3 and H4.</text>
</comment>
<dbReference type="GO" id="GO:0005730">
    <property type="term" value="C:nucleolus"/>
    <property type="evidence" value="ECO:0007669"/>
    <property type="project" value="TreeGrafter"/>
</dbReference>
<evidence type="ECO:0000313" key="11">
    <source>
        <dbReference type="EMBL" id="KAF2402521.1"/>
    </source>
</evidence>
<comment type="catalytic activity">
    <reaction evidence="1 7 8">
        <text>[protein]-peptidylproline (omega=180) = [protein]-peptidylproline (omega=0)</text>
        <dbReference type="Rhea" id="RHEA:16237"/>
        <dbReference type="Rhea" id="RHEA-COMP:10747"/>
        <dbReference type="Rhea" id="RHEA-COMP:10748"/>
        <dbReference type="ChEBI" id="CHEBI:83833"/>
        <dbReference type="ChEBI" id="CHEBI:83834"/>
        <dbReference type="EC" id="5.2.1.8"/>
    </reaction>
</comment>
<dbReference type="FunFam" id="3.10.50.40:FF:000006">
    <property type="entry name" value="Peptidyl-prolyl cis-trans isomerase"/>
    <property type="match status" value="1"/>
</dbReference>
<dbReference type="Pfam" id="PF17800">
    <property type="entry name" value="NPL"/>
    <property type="match status" value="1"/>
</dbReference>
<feature type="region of interest" description="Disordered" evidence="9">
    <location>
        <begin position="204"/>
        <end position="375"/>
    </location>
</feature>
<evidence type="ECO:0000256" key="2">
    <source>
        <dbReference type="ARBA" id="ARBA00002221"/>
    </source>
</evidence>
<dbReference type="Pfam" id="PF00254">
    <property type="entry name" value="FKBP_C"/>
    <property type="match status" value="1"/>
</dbReference>
<dbReference type="InterPro" id="IPR001179">
    <property type="entry name" value="PPIase_FKBP_dom"/>
</dbReference>
<gene>
    <name evidence="11" type="ORF">EJ06DRAFT_580759</name>
</gene>
<accession>A0A6G1I2W4</accession>
<name>A0A6G1I2W4_9PEZI</name>
<dbReference type="EMBL" id="ML996691">
    <property type="protein sequence ID" value="KAF2402521.1"/>
    <property type="molecule type" value="Genomic_DNA"/>
</dbReference>
<evidence type="ECO:0000256" key="3">
    <source>
        <dbReference type="ARBA" id="ARBA00007838"/>
    </source>
</evidence>
<evidence type="ECO:0000256" key="7">
    <source>
        <dbReference type="PIRNR" id="PIRNR001473"/>
    </source>
</evidence>
<evidence type="ECO:0000256" key="8">
    <source>
        <dbReference type="PROSITE-ProRule" id="PRU00277"/>
    </source>
</evidence>
<dbReference type="Proteomes" id="UP000799640">
    <property type="component" value="Unassembled WGS sequence"/>
</dbReference>
<comment type="similarity">
    <text evidence="3">Belongs to the FKBP-type PPIase family. FKBP3/4 subfamily.</text>
</comment>
<evidence type="ECO:0000256" key="9">
    <source>
        <dbReference type="SAM" id="MobiDB-lite"/>
    </source>
</evidence>
<keyword evidence="12" id="KW-1185">Reference proteome</keyword>
<feature type="region of interest" description="Disordered" evidence="9">
    <location>
        <begin position="63"/>
        <end position="155"/>
    </location>
</feature>
<evidence type="ECO:0000256" key="4">
    <source>
        <dbReference type="ARBA" id="ARBA00011865"/>
    </source>
</evidence>
<feature type="compositionally biased region" description="Basic and acidic residues" evidence="9">
    <location>
        <begin position="314"/>
        <end position="333"/>
    </location>
</feature>
<dbReference type="GO" id="GO:0000785">
    <property type="term" value="C:chromatin"/>
    <property type="evidence" value="ECO:0007669"/>
    <property type="project" value="TreeGrafter"/>
</dbReference>
<proteinExistence type="inferred from homology"/>
<dbReference type="Gene3D" id="3.10.50.40">
    <property type="match status" value="1"/>
</dbReference>
<evidence type="ECO:0000256" key="6">
    <source>
        <dbReference type="ARBA" id="ARBA00023235"/>
    </source>
</evidence>
<keyword evidence="5 7" id="KW-0697">Rotamase</keyword>
<dbReference type="EC" id="5.2.1.8" evidence="7"/>
<dbReference type="PROSITE" id="PS50059">
    <property type="entry name" value="FKBP_PPIASE"/>
    <property type="match status" value="1"/>
</dbReference>
<feature type="compositionally biased region" description="Basic and acidic residues" evidence="9">
    <location>
        <begin position="356"/>
        <end position="371"/>
    </location>
</feature>
<feature type="compositionally biased region" description="Acidic residues" evidence="9">
    <location>
        <begin position="210"/>
        <end position="244"/>
    </location>
</feature>
<evidence type="ECO:0000256" key="5">
    <source>
        <dbReference type="ARBA" id="ARBA00023110"/>
    </source>
</evidence>
<evidence type="ECO:0000256" key="1">
    <source>
        <dbReference type="ARBA" id="ARBA00000971"/>
    </source>
</evidence>
<feature type="compositionally biased region" description="Acidic residues" evidence="9">
    <location>
        <begin position="143"/>
        <end position="155"/>
    </location>
</feature>
<protein>
    <recommendedName>
        <fullName evidence="7">FK506-binding protein</fullName>
        <ecNumber evidence="7">5.2.1.8</ecNumber>
    </recommendedName>
</protein>
<dbReference type="AlphaFoldDB" id="A0A6G1I2W4"/>
<dbReference type="OrthoDB" id="77911at2759"/>
<dbReference type="PANTHER" id="PTHR43811:SF19">
    <property type="entry name" value="39 KDA FK506-BINDING NUCLEAR PROTEIN"/>
    <property type="match status" value="1"/>
</dbReference>
<organism evidence="11 12">
    <name type="scientific">Trichodelitschia bisporula</name>
    <dbReference type="NCBI Taxonomy" id="703511"/>
    <lineage>
        <taxon>Eukaryota</taxon>
        <taxon>Fungi</taxon>
        <taxon>Dikarya</taxon>
        <taxon>Ascomycota</taxon>
        <taxon>Pezizomycotina</taxon>
        <taxon>Dothideomycetes</taxon>
        <taxon>Dothideomycetes incertae sedis</taxon>
        <taxon>Phaeotrichales</taxon>
        <taxon>Phaeotrichaceae</taxon>
        <taxon>Trichodelitschia</taxon>
    </lineage>
</organism>
<reference evidence="11" key="1">
    <citation type="journal article" date="2020" name="Stud. Mycol.">
        <title>101 Dothideomycetes genomes: a test case for predicting lifestyles and emergence of pathogens.</title>
        <authorList>
            <person name="Haridas S."/>
            <person name="Albert R."/>
            <person name="Binder M."/>
            <person name="Bloem J."/>
            <person name="Labutti K."/>
            <person name="Salamov A."/>
            <person name="Andreopoulos B."/>
            <person name="Baker S."/>
            <person name="Barry K."/>
            <person name="Bills G."/>
            <person name="Bluhm B."/>
            <person name="Cannon C."/>
            <person name="Castanera R."/>
            <person name="Culley D."/>
            <person name="Daum C."/>
            <person name="Ezra D."/>
            <person name="Gonzalez J."/>
            <person name="Henrissat B."/>
            <person name="Kuo A."/>
            <person name="Liang C."/>
            <person name="Lipzen A."/>
            <person name="Lutzoni F."/>
            <person name="Magnuson J."/>
            <person name="Mondo S."/>
            <person name="Nolan M."/>
            <person name="Ohm R."/>
            <person name="Pangilinan J."/>
            <person name="Park H.-J."/>
            <person name="Ramirez L."/>
            <person name="Alfaro M."/>
            <person name="Sun H."/>
            <person name="Tritt A."/>
            <person name="Yoshinaga Y."/>
            <person name="Zwiers L.-H."/>
            <person name="Turgeon B."/>
            <person name="Goodwin S."/>
            <person name="Spatafora J."/>
            <person name="Crous P."/>
            <person name="Grigoriev I."/>
        </authorList>
    </citation>
    <scope>NUCLEOTIDE SEQUENCE</scope>
    <source>
        <strain evidence="11">CBS 262.69</strain>
    </source>
</reference>
<evidence type="ECO:0000259" key="10">
    <source>
        <dbReference type="PROSITE" id="PS50059"/>
    </source>
</evidence>
<keyword evidence="6 7" id="KW-0413">Isomerase</keyword>
<feature type="domain" description="PPIase FKBP-type" evidence="10">
    <location>
        <begin position="398"/>
        <end position="484"/>
    </location>
</feature>